<keyword evidence="2" id="KW-0012">Acyltransferase</keyword>
<dbReference type="AlphaFoldDB" id="A0A8J3TZD8"/>
<dbReference type="CDD" id="cd04301">
    <property type="entry name" value="NAT_SF"/>
    <property type="match status" value="1"/>
</dbReference>
<evidence type="ECO:0000256" key="2">
    <source>
        <dbReference type="ARBA" id="ARBA00023315"/>
    </source>
</evidence>
<dbReference type="Gene3D" id="3.40.630.30">
    <property type="match status" value="1"/>
</dbReference>
<dbReference type="EMBL" id="BOOP01000001">
    <property type="protein sequence ID" value="GII35042.1"/>
    <property type="molecule type" value="Genomic_DNA"/>
</dbReference>
<accession>A0A8J3TZD8</accession>
<keyword evidence="1" id="KW-0808">Transferase</keyword>
<evidence type="ECO:0000313" key="4">
    <source>
        <dbReference type="EMBL" id="GII35042.1"/>
    </source>
</evidence>
<dbReference type="Pfam" id="PF00583">
    <property type="entry name" value="Acetyltransf_1"/>
    <property type="match status" value="1"/>
</dbReference>
<dbReference type="PANTHER" id="PTHR43877:SF2">
    <property type="entry name" value="AMINOALKYLPHOSPHONATE N-ACETYLTRANSFERASE-RELATED"/>
    <property type="match status" value="1"/>
</dbReference>
<dbReference type="InterPro" id="IPR050832">
    <property type="entry name" value="Bact_Acetyltransf"/>
</dbReference>
<dbReference type="PROSITE" id="PS51186">
    <property type="entry name" value="GNAT"/>
    <property type="match status" value="1"/>
</dbReference>
<dbReference type="Proteomes" id="UP000622547">
    <property type="component" value="Unassembled WGS sequence"/>
</dbReference>
<dbReference type="PANTHER" id="PTHR43877">
    <property type="entry name" value="AMINOALKYLPHOSPHONATE N-ACETYLTRANSFERASE-RELATED-RELATED"/>
    <property type="match status" value="1"/>
</dbReference>
<protein>
    <submittedName>
        <fullName evidence="4">N-acetyltransferase</fullName>
    </submittedName>
</protein>
<dbReference type="GO" id="GO:0016747">
    <property type="term" value="F:acyltransferase activity, transferring groups other than amino-acyl groups"/>
    <property type="evidence" value="ECO:0007669"/>
    <property type="project" value="InterPro"/>
</dbReference>
<name>A0A8J3TZD8_9ACTN</name>
<evidence type="ECO:0000313" key="5">
    <source>
        <dbReference type="Proteomes" id="UP000622547"/>
    </source>
</evidence>
<gene>
    <name evidence="4" type="ORF">Pph01_00450</name>
</gene>
<dbReference type="InterPro" id="IPR000182">
    <property type="entry name" value="GNAT_dom"/>
</dbReference>
<organism evidence="4 5">
    <name type="scientific">Planotetraspora phitsanulokensis</name>
    <dbReference type="NCBI Taxonomy" id="575192"/>
    <lineage>
        <taxon>Bacteria</taxon>
        <taxon>Bacillati</taxon>
        <taxon>Actinomycetota</taxon>
        <taxon>Actinomycetes</taxon>
        <taxon>Streptosporangiales</taxon>
        <taxon>Streptosporangiaceae</taxon>
        <taxon>Planotetraspora</taxon>
    </lineage>
</organism>
<comment type="caution">
    <text evidence="4">The sequence shown here is derived from an EMBL/GenBank/DDBJ whole genome shotgun (WGS) entry which is preliminary data.</text>
</comment>
<keyword evidence="5" id="KW-1185">Reference proteome</keyword>
<evidence type="ECO:0000256" key="1">
    <source>
        <dbReference type="ARBA" id="ARBA00022679"/>
    </source>
</evidence>
<proteinExistence type="predicted"/>
<sequence length="157" mass="17574">MTIEHTHEFRLVAPGDAALRPLLDDLAIEYQRRYGPNDELARFPDSDFAPPDGGFLILVENGETTAGGAFRRYDETTAELKRIWTHPGHRRRGLARLVVRELEREAAACGYQRVVLSTGPRQPEAIALYLAGGYRPLFDVTADPETVGEHVFDKTLV</sequence>
<dbReference type="RefSeq" id="WP_204070837.1">
    <property type="nucleotide sequence ID" value="NZ_BAABHI010000008.1"/>
</dbReference>
<dbReference type="InterPro" id="IPR016181">
    <property type="entry name" value="Acyl_CoA_acyltransferase"/>
</dbReference>
<dbReference type="SUPFAM" id="SSF55729">
    <property type="entry name" value="Acyl-CoA N-acyltransferases (Nat)"/>
    <property type="match status" value="1"/>
</dbReference>
<reference evidence="4 5" key="1">
    <citation type="submission" date="2021-01" db="EMBL/GenBank/DDBJ databases">
        <title>Whole genome shotgun sequence of Planotetraspora phitsanulokensis NBRC 104273.</title>
        <authorList>
            <person name="Komaki H."/>
            <person name="Tamura T."/>
        </authorList>
    </citation>
    <scope>NUCLEOTIDE SEQUENCE [LARGE SCALE GENOMIC DNA]</scope>
    <source>
        <strain evidence="4 5">NBRC 104273</strain>
    </source>
</reference>
<feature type="domain" description="N-acetyltransferase" evidence="3">
    <location>
        <begin position="17"/>
        <end position="157"/>
    </location>
</feature>
<evidence type="ECO:0000259" key="3">
    <source>
        <dbReference type="PROSITE" id="PS51186"/>
    </source>
</evidence>